<dbReference type="AlphaFoldDB" id="A0A2L2X9M3"/>
<evidence type="ECO:0000256" key="5">
    <source>
        <dbReference type="ARBA" id="ARBA00023004"/>
    </source>
</evidence>
<evidence type="ECO:0000313" key="10">
    <source>
        <dbReference type="Proteomes" id="UP000239549"/>
    </source>
</evidence>
<dbReference type="InterPro" id="IPR006067">
    <property type="entry name" value="NO2/SO3_Rdtase_4Fe4S_dom"/>
</dbReference>
<dbReference type="InterPro" id="IPR045854">
    <property type="entry name" value="NO2/SO3_Rdtase_4Fe4S_sf"/>
</dbReference>
<dbReference type="InterPro" id="IPR052034">
    <property type="entry name" value="NasD-like"/>
</dbReference>
<dbReference type="InterPro" id="IPR036136">
    <property type="entry name" value="Nit/Sulf_reduc_fer-like_dom_sf"/>
</dbReference>
<keyword evidence="10" id="KW-1185">Reference proteome</keyword>
<dbReference type="PANTHER" id="PTHR43809">
    <property type="entry name" value="NITRITE REDUCTASE (NADH) LARGE SUBUNIT"/>
    <property type="match status" value="1"/>
</dbReference>
<gene>
    <name evidence="9" type="ORF">DCCM_1992</name>
</gene>
<dbReference type="Gene3D" id="3.30.413.10">
    <property type="entry name" value="Sulfite Reductase Hemoprotein, domain 1"/>
    <property type="match status" value="1"/>
</dbReference>
<evidence type="ECO:0000256" key="2">
    <source>
        <dbReference type="ARBA" id="ARBA00022617"/>
    </source>
</evidence>
<keyword evidence="1" id="KW-0004">4Fe-4S</keyword>
<keyword evidence="3" id="KW-0479">Metal-binding</keyword>
<accession>A0A2L2X9M3</accession>
<dbReference type="GO" id="GO:0046872">
    <property type="term" value="F:metal ion binding"/>
    <property type="evidence" value="ECO:0007669"/>
    <property type="project" value="UniProtKB-KW"/>
</dbReference>
<feature type="domain" description="Nitrite/sulphite reductase 4Fe-4S" evidence="7">
    <location>
        <begin position="86"/>
        <end position="216"/>
    </location>
</feature>
<evidence type="ECO:0000313" key="9">
    <source>
        <dbReference type="EMBL" id="GBF32895.1"/>
    </source>
</evidence>
<dbReference type="Pfam" id="PF01077">
    <property type="entry name" value="NIR_SIR"/>
    <property type="match status" value="1"/>
</dbReference>
<dbReference type="SUPFAM" id="SSF56014">
    <property type="entry name" value="Nitrite and sulphite reductase 4Fe-4S domain-like"/>
    <property type="match status" value="1"/>
</dbReference>
<dbReference type="GO" id="GO:0016491">
    <property type="term" value="F:oxidoreductase activity"/>
    <property type="evidence" value="ECO:0007669"/>
    <property type="project" value="UniProtKB-KW"/>
</dbReference>
<dbReference type="GO" id="GO:0051539">
    <property type="term" value="F:4 iron, 4 sulfur cluster binding"/>
    <property type="evidence" value="ECO:0007669"/>
    <property type="project" value="UniProtKB-KW"/>
</dbReference>
<sequence length="218" mass="23772">MSDTPKGAFIQRDKVTYAIVPRSPMGLVTPEILENIARVAKKHEIPIIKITSGQRFALVGMKPEIVDEVWNDLGMNIGPAVELCVHYVQSCPGTAVCRFGMQDSLGLAAKLEKMFVGLDLPAKAKIGISGCPNNCGEGFVRDFGVYGKKSGWTVMFGGNSGGRPRIGNVLAEGLTDEQVVELAKKCFDYYGANAKTKERTARFIDRIGVEEFKKIVLE</sequence>
<dbReference type="RefSeq" id="WP_104371366.1">
    <property type="nucleotide sequence ID" value="NZ_BFAV01000071.1"/>
</dbReference>
<dbReference type="Pfam" id="PF03460">
    <property type="entry name" value="NIR_SIR_ferr"/>
    <property type="match status" value="1"/>
</dbReference>
<proteinExistence type="predicted"/>
<dbReference type="Proteomes" id="UP000239549">
    <property type="component" value="Unassembled WGS sequence"/>
</dbReference>
<dbReference type="GO" id="GO:0020037">
    <property type="term" value="F:heme binding"/>
    <property type="evidence" value="ECO:0007669"/>
    <property type="project" value="InterPro"/>
</dbReference>
<evidence type="ECO:0000259" key="8">
    <source>
        <dbReference type="Pfam" id="PF03460"/>
    </source>
</evidence>
<dbReference type="InterPro" id="IPR006066">
    <property type="entry name" value="NO2/SO3_Rdtase_FeS/sirohaem_BS"/>
</dbReference>
<evidence type="ECO:0000256" key="1">
    <source>
        <dbReference type="ARBA" id="ARBA00022485"/>
    </source>
</evidence>
<dbReference type="PRINTS" id="PR00397">
    <property type="entry name" value="SIROHAEM"/>
</dbReference>
<keyword evidence="5" id="KW-0408">Iron</keyword>
<dbReference type="PANTHER" id="PTHR43809:SF1">
    <property type="entry name" value="NITRITE REDUCTASE (NADH) LARGE SUBUNIT"/>
    <property type="match status" value="1"/>
</dbReference>
<dbReference type="EMBL" id="BFAV01000071">
    <property type="protein sequence ID" value="GBF32895.1"/>
    <property type="molecule type" value="Genomic_DNA"/>
</dbReference>
<evidence type="ECO:0000259" key="7">
    <source>
        <dbReference type="Pfam" id="PF01077"/>
    </source>
</evidence>
<comment type="caution">
    <text evidence="9">The sequence shown here is derived from an EMBL/GenBank/DDBJ whole genome shotgun (WGS) entry which is preliminary data.</text>
</comment>
<feature type="domain" description="Nitrite/Sulfite reductase ferredoxin-like" evidence="8">
    <location>
        <begin position="11"/>
        <end position="74"/>
    </location>
</feature>
<protein>
    <submittedName>
        <fullName evidence="9">Sulfite reductase</fullName>
    </submittedName>
</protein>
<keyword evidence="4" id="KW-0560">Oxidoreductase</keyword>
<dbReference type="PIRSF" id="PIRSF037487">
    <property type="entry name" value="Sulfite_red_assimil"/>
    <property type="match status" value="1"/>
</dbReference>
<name>A0A2L2X9M3_9FIRM</name>
<keyword evidence="2" id="KW-0349">Heme</keyword>
<reference evidence="10" key="1">
    <citation type="submission" date="2018-02" db="EMBL/GenBank/DDBJ databases">
        <title>Genome sequence of Desulfocucumis palustris strain NAW-5.</title>
        <authorList>
            <person name="Watanabe M."/>
            <person name="Kojima H."/>
            <person name="Fukui M."/>
        </authorList>
    </citation>
    <scope>NUCLEOTIDE SEQUENCE [LARGE SCALE GENOMIC DNA]</scope>
    <source>
        <strain evidence="10">NAW-5</strain>
    </source>
</reference>
<dbReference type="InterPro" id="IPR017220">
    <property type="entry name" value="Sulphite_reductase_assimil"/>
</dbReference>
<dbReference type="SUPFAM" id="SSF55124">
    <property type="entry name" value="Nitrite/Sulfite reductase N-terminal domain-like"/>
    <property type="match status" value="1"/>
</dbReference>
<dbReference type="PROSITE" id="PS00365">
    <property type="entry name" value="NIR_SIR"/>
    <property type="match status" value="1"/>
</dbReference>
<evidence type="ECO:0000256" key="6">
    <source>
        <dbReference type="ARBA" id="ARBA00023014"/>
    </source>
</evidence>
<dbReference type="OrthoDB" id="9800558at2"/>
<dbReference type="InterPro" id="IPR005117">
    <property type="entry name" value="NiRdtase/SiRdtase_haem-b_fer"/>
</dbReference>
<organism evidence="9 10">
    <name type="scientific">Desulfocucumis palustris</name>
    <dbReference type="NCBI Taxonomy" id="1898651"/>
    <lineage>
        <taxon>Bacteria</taxon>
        <taxon>Bacillati</taxon>
        <taxon>Bacillota</taxon>
        <taxon>Clostridia</taxon>
        <taxon>Eubacteriales</taxon>
        <taxon>Desulfocucumaceae</taxon>
        <taxon>Desulfocucumis</taxon>
    </lineage>
</organism>
<keyword evidence="6" id="KW-0411">Iron-sulfur</keyword>
<evidence type="ECO:0000256" key="4">
    <source>
        <dbReference type="ARBA" id="ARBA00023002"/>
    </source>
</evidence>
<evidence type="ECO:0000256" key="3">
    <source>
        <dbReference type="ARBA" id="ARBA00022723"/>
    </source>
</evidence>